<name>A0A0C9M6G4_9FUNG</name>
<evidence type="ECO:0000313" key="2">
    <source>
        <dbReference type="Proteomes" id="UP000053815"/>
    </source>
</evidence>
<evidence type="ECO:0000313" key="1">
    <source>
        <dbReference type="EMBL" id="GAN02329.1"/>
    </source>
</evidence>
<proteinExistence type="predicted"/>
<sequence length="69" mass="7722">MYFLVLGCKQQLLVRPQIIYTTNNIQAQDGNHWGLSAETSVGGDASCLSLTWAYTLDPLLTRALDEYQD</sequence>
<dbReference type="EMBL" id="DF836309">
    <property type="protein sequence ID" value="GAN02329.1"/>
    <property type="molecule type" value="Genomic_DNA"/>
</dbReference>
<reference evidence="1" key="1">
    <citation type="submission" date="2014-09" db="EMBL/GenBank/DDBJ databases">
        <title>Draft genome sequence of an oleaginous Mucoromycotina fungus Mucor ambiguus NBRC6742.</title>
        <authorList>
            <person name="Takeda I."/>
            <person name="Yamane N."/>
            <person name="Morita T."/>
            <person name="Tamano K."/>
            <person name="Machida M."/>
            <person name="Baker S."/>
            <person name="Koike H."/>
        </authorList>
    </citation>
    <scope>NUCLEOTIDE SEQUENCE</scope>
    <source>
        <strain evidence="1">NBRC 6742</strain>
    </source>
</reference>
<accession>A0A0C9M6G4</accession>
<organism evidence="1">
    <name type="scientific">Mucor ambiguus</name>
    <dbReference type="NCBI Taxonomy" id="91626"/>
    <lineage>
        <taxon>Eukaryota</taxon>
        <taxon>Fungi</taxon>
        <taxon>Fungi incertae sedis</taxon>
        <taxon>Mucoromycota</taxon>
        <taxon>Mucoromycotina</taxon>
        <taxon>Mucoromycetes</taxon>
        <taxon>Mucorales</taxon>
        <taxon>Mucorineae</taxon>
        <taxon>Mucoraceae</taxon>
        <taxon>Mucor</taxon>
    </lineage>
</organism>
<protein>
    <submittedName>
        <fullName evidence="1">Uncharacterized protein</fullName>
    </submittedName>
</protein>
<gene>
    <name evidence="1" type="ORF">MAM1_0020c01772</name>
</gene>
<keyword evidence="2" id="KW-1185">Reference proteome</keyword>
<dbReference type="Proteomes" id="UP000053815">
    <property type="component" value="Unassembled WGS sequence"/>
</dbReference>
<dbReference type="AlphaFoldDB" id="A0A0C9M6G4"/>